<dbReference type="PROSITE" id="PS50076">
    <property type="entry name" value="DNAJ_2"/>
    <property type="match status" value="1"/>
</dbReference>
<dbReference type="CDD" id="cd06257">
    <property type="entry name" value="DnaJ"/>
    <property type="match status" value="1"/>
</dbReference>
<dbReference type="InterPro" id="IPR002939">
    <property type="entry name" value="DnaJ_C"/>
</dbReference>
<dbReference type="GO" id="GO:0051087">
    <property type="term" value="F:protein-folding chaperone binding"/>
    <property type="evidence" value="ECO:0007669"/>
    <property type="project" value="TreeGrafter"/>
</dbReference>
<organism evidence="3 4">
    <name type="scientific">Tritrichomonas foetus</name>
    <dbReference type="NCBI Taxonomy" id="1144522"/>
    <lineage>
        <taxon>Eukaryota</taxon>
        <taxon>Metamonada</taxon>
        <taxon>Parabasalia</taxon>
        <taxon>Tritrichomonadida</taxon>
        <taxon>Tritrichomonadidae</taxon>
        <taxon>Tritrichomonas</taxon>
    </lineage>
</organism>
<feature type="domain" description="J" evidence="2">
    <location>
        <begin position="4"/>
        <end position="70"/>
    </location>
</feature>
<evidence type="ECO:0000313" key="4">
    <source>
        <dbReference type="Proteomes" id="UP000179807"/>
    </source>
</evidence>
<dbReference type="SUPFAM" id="SSF49493">
    <property type="entry name" value="HSP40/DnaJ peptide-binding domain"/>
    <property type="match status" value="2"/>
</dbReference>
<dbReference type="RefSeq" id="XP_068363371.1">
    <property type="nucleotide sequence ID" value="XM_068501458.1"/>
</dbReference>
<dbReference type="FunFam" id="1.10.287.110:FF:000072">
    <property type="entry name" value="DnaJ family protein"/>
    <property type="match status" value="1"/>
</dbReference>
<dbReference type="FunFam" id="2.60.260.20:FF:000013">
    <property type="entry name" value="DnaJ subfamily B member 11"/>
    <property type="match status" value="1"/>
</dbReference>
<dbReference type="InterPro" id="IPR001623">
    <property type="entry name" value="DnaJ_domain"/>
</dbReference>
<dbReference type="Gene3D" id="1.10.287.110">
    <property type="entry name" value="DnaJ domain"/>
    <property type="match status" value="1"/>
</dbReference>
<dbReference type="GeneID" id="94836162"/>
<dbReference type="PRINTS" id="PR00625">
    <property type="entry name" value="JDOMAIN"/>
</dbReference>
<dbReference type="PROSITE" id="PS00636">
    <property type="entry name" value="DNAJ_1"/>
    <property type="match status" value="1"/>
</dbReference>
<keyword evidence="4" id="KW-1185">Reference proteome</keyword>
<dbReference type="PANTHER" id="PTHR24078">
    <property type="entry name" value="DNAJ HOMOLOG SUBFAMILY C MEMBER"/>
    <property type="match status" value="1"/>
</dbReference>
<accession>A0A1J4KG99</accession>
<dbReference type="InterPro" id="IPR051339">
    <property type="entry name" value="DnaJ_subfamily_B"/>
</dbReference>
<evidence type="ECO:0000313" key="3">
    <source>
        <dbReference type="EMBL" id="OHT10235.1"/>
    </source>
</evidence>
<sequence>MGKDYYAILGVPRDADAAALKKAYRKLAMKWHPDKNPNNQEEAQAKFQEISEAYDVLNDPKKRQIYDQLGEEGLKGGAGAGGPGGSYTFTQGNAEEIFKTFFGNDSFFGGGSADSFFGGGGSPFGSFFSSSSNGPFGGHTRSTRMPGGFSFNFGGDPPPPEAPEPLVLNISCTLEQLFTGTTKKLKVTRNMNGRNEENILTLDIKPGWKDGTKITFPGEGDHRPGLPPQDVVFIIKERAHDIFKREKDDLVVEHTITLRQSLCGFTMYQNGIDGKEQKLTVTDVVAPGSERRISGQGMPKKGGGRGDLIFRFKVQFPGSLTGDQKDLIKRALPK</sequence>
<dbReference type="PANTHER" id="PTHR24078:SF562">
    <property type="entry name" value="DNAJ DOMAIN CONTAINING PROTEIN"/>
    <property type="match status" value="1"/>
</dbReference>
<dbReference type="VEuPathDB" id="TrichDB:TRFO_20537"/>
<dbReference type="Proteomes" id="UP000179807">
    <property type="component" value="Unassembled WGS sequence"/>
</dbReference>
<dbReference type="EMBL" id="MLAK01000617">
    <property type="protein sequence ID" value="OHT10235.1"/>
    <property type="molecule type" value="Genomic_DNA"/>
</dbReference>
<dbReference type="InterPro" id="IPR008971">
    <property type="entry name" value="HSP40/DnaJ_pept-bd"/>
</dbReference>
<dbReference type="GO" id="GO:0005829">
    <property type="term" value="C:cytosol"/>
    <property type="evidence" value="ECO:0007669"/>
    <property type="project" value="TreeGrafter"/>
</dbReference>
<evidence type="ECO:0000259" key="2">
    <source>
        <dbReference type="PROSITE" id="PS50076"/>
    </source>
</evidence>
<dbReference type="Gene3D" id="2.60.260.20">
    <property type="entry name" value="Urease metallochaperone UreE, N-terminal domain"/>
    <property type="match status" value="2"/>
</dbReference>
<dbReference type="InterPro" id="IPR036869">
    <property type="entry name" value="J_dom_sf"/>
</dbReference>
<reference evidence="3" key="1">
    <citation type="submission" date="2016-10" db="EMBL/GenBank/DDBJ databases">
        <authorList>
            <person name="Benchimol M."/>
            <person name="Almeida L.G."/>
            <person name="Vasconcelos A.T."/>
            <person name="Perreira-Neves A."/>
            <person name="Rosa I.A."/>
            <person name="Tasca T."/>
            <person name="Bogo M.R."/>
            <person name="de Souza W."/>
        </authorList>
    </citation>
    <scope>NUCLEOTIDE SEQUENCE [LARGE SCALE GENOMIC DNA]</scope>
    <source>
        <strain evidence="3">K</strain>
    </source>
</reference>
<gene>
    <name evidence="3" type="ORF">TRFO_20537</name>
</gene>
<dbReference type="InterPro" id="IPR018253">
    <property type="entry name" value="DnaJ_domain_CS"/>
</dbReference>
<proteinExistence type="predicted"/>
<dbReference type="OrthoDB" id="550424at2759"/>
<comment type="caution">
    <text evidence="3">The sequence shown here is derived from an EMBL/GenBank/DDBJ whole genome shotgun (WGS) entry which is preliminary data.</text>
</comment>
<dbReference type="Pfam" id="PF01556">
    <property type="entry name" value="DnaJ_C"/>
    <property type="match status" value="1"/>
</dbReference>
<dbReference type="SUPFAM" id="SSF46565">
    <property type="entry name" value="Chaperone J-domain"/>
    <property type="match status" value="1"/>
</dbReference>
<dbReference type="FunFam" id="2.60.260.20:FF:000015">
    <property type="entry name" value="Heat shock protein 40"/>
    <property type="match status" value="1"/>
</dbReference>
<dbReference type="GO" id="GO:0051082">
    <property type="term" value="F:unfolded protein binding"/>
    <property type="evidence" value="ECO:0007669"/>
    <property type="project" value="InterPro"/>
</dbReference>
<protein>
    <submittedName>
        <fullName evidence="3">DnaJ subfamily B member 4</fullName>
    </submittedName>
</protein>
<dbReference type="SMART" id="SM00271">
    <property type="entry name" value="DnaJ"/>
    <property type="match status" value="1"/>
</dbReference>
<name>A0A1J4KG99_9EUKA</name>
<dbReference type="GO" id="GO:0006457">
    <property type="term" value="P:protein folding"/>
    <property type="evidence" value="ECO:0007669"/>
    <property type="project" value="InterPro"/>
</dbReference>
<dbReference type="Pfam" id="PF00226">
    <property type="entry name" value="DnaJ"/>
    <property type="match status" value="1"/>
</dbReference>
<evidence type="ECO:0000256" key="1">
    <source>
        <dbReference type="ARBA" id="ARBA00023186"/>
    </source>
</evidence>
<dbReference type="CDD" id="cd10747">
    <property type="entry name" value="DnaJ_C"/>
    <property type="match status" value="1"/>
</dbReference>
<keyword evidence="1" id="KW-0143">Chaperone</keyword>
<dbReference type="AlphaFoldDB" id="A0A1J4KG99"/>